<evidence type="ECO:0000313" key="1">
    <source>
        <dbReference type="EMBL" id="AFZ16102.1"/>
    </source>
</evidence>
<reference evidence="1 2" key="1">
    <citation type="submission" date="2012-06" db="EMBL/GenBank/DDBJ databases">
        <title>Finished chromosome of genome of Microcoleus sp. PCC 7113.</title>
        <authorList>
            <consortium name="US DOE Joint Genome Institute"/>
            <person name="Gugger M."/>
            <person name="Coursin T."/>
            <person name="Rippka R."/>
            <person name="Tandeau De Marsac N."/>
            <person name="Huntemann M."/>
            <person name="Wei C.-L."/>
            <person name="Han J."/>
            <person name="Detter J.C."/>
            <person name="Han C."/>
            <person name="Tapia R."/>
            <person name="Chen A."/>
            <person name="Kyrpides N."/>
            <person name="Mavromatis K."/>
            <person name="Markowitz V."/>
            <person name="Szeto E."/>
            <person name="Ivanova N."/>
            <person name="Pagani I."/>
            <person name="Pati A."/>
            <person name="Goodwin L."/>
            <person name="Nordberg H.P."/>
            <person name="Cantor M.N."/>
            <person name="Hua S.X."/>
            <person name="Woyke T."/>
            <person name="Kerfeld C.A."/>
        </authorList>
    </citation>
    <scope>NUCLEOTIDE SEQUENCE [LARGE SCALE GENOMIC DNA]</scope>
    <source>
        <strain evidence="1 2">PCC 7113</strain>
    </source>
</reference>
<accession>K9W9F0</accession>
<dbReference type="STRING" id="1173027.Mic7113_0165"/>
<keyword evidence="2" id="KW-1185">Reference proteome</keyword>
<gene>
    <name evidence="1" type="ORF">Mic7113_0165</name>
</gene>
<dbReference type="KEGG" id="mic:Mic7113_0165"/>
<dbReference type="OrthoDB" id="531708at2"/>
<dbReference type="EMBL" id="CP003630">
    <property type="protein sequence ID" value="AFZ16102.1"/>
    <property type="molecule type" value="Genomic_DNA"/>
</dbReference>
<name>K9W9F0_9CYAN</name>
<protein>
    <submittedName>
        <fullName evidence="1">Uncharacterized protein</fullName>
    </submittedName>
</protein>
<dbReference type="RefSeq" id="WP_015180266.1">
    <property type="nucleotide sequence ID" value="NC_019738.1"/>
</dbReference>
<organism evidence="1 2">
    <name type="scientific">Allocoleopsis franciscana PCC 7113</name>
    <dbReference type="NCBI Taxonomy" id="1173027"/>
    <lineage>
        <taxon>Bacteria</taxon>
        <taxon>Bacillati</taxon>
        <taxon>Cyanobacteriota</taxon>
        <taxon>Cyanophyceae</taxon>
        <taxon>Coleofasciculales</taxon>
        <taxon>Coleofasciculaceae</taxon>
        <taxon>Allocoleopsis</taxon>
        <taxon>Allocoleopsis franciscana</taxon>
    </lineage>
</organism>
<dbReference type="Proteomes" id="UP000010471">
    <property type="component" value="Chromosome"/>
</dbReference>
<dbReference type="PATRIC" id="fig|1173027.3.peg.180"/>
<evidence type="ECO:0000313" key="2">
    <source>
        <dbReference type="Proteomes" id="UP000010471"/>
    </source>
</evidence>
<sequence length="120" mass="13627">MQITLDLPEEFVSRLSLLEDKLPQILELGLRELNASSQTGFTGVAEVLEFLATLPTPEEIIALRPSESLQAQISSLLDKNRTQGLTPTESQIWEQYQYLEHLIRMAKAKAYLKLKELSQK</sequence>
<dbReference type="AlphaFoldDB" id="K9W9F0"/>
<proteinExistence type="predicted"/>
<dbReference type="eggNOG" id="ENOG5031VE4">
    <property type="taxonomic scope" value="Bacteria"/>
</dbReference>
<dbReference type="HOGENOM" id="CLU_160643_0_0_3"/>